<sequence>MCAAKNTGIFSEEWIEKWKPYKRVGEPLPGTRMIVFKTPVEKSLLGNLLPKEDLFGIDDLFNEVESRGYTLGTIIDLTYKTNLYYDYKDVIGRGVEYVKIPISGQQSGAGQCSPPGDELVDKFFLAVDRFIDQNVENEKLIGVHCTQGINRSGYMVCRYMIDRMGMDPGDVIEAFTKARGHRIEAELYLEDLNPV</sequence>
<dbReference type="PANTHER" id="PTHR10367">
    <property type="entry name" value="MRNA-CAPPING ENZYME"/>
    <property type="match status" value="1"/>
</dbReference>
<keyword evidence="5" id="KW-1185">Reference proteome</keyword>
<dbReference type="InterPro" id="IPR016130">
    <property type="entry name" value="Tyr_Pase_AS"/>
</dbReference>
<dbReference type="PROSITE" id="PS50054">
    <property type="entry name" value="TYR_PHOSPHATASE_DUAL"/>
    <property type="match status" value="1"/>
</dbReference>
<dbReference type="PANTHER" id="PTHR10367:SF9">
    <property type="entry name" value="DUAL-SPECIFICITY PHOSPHATASE 11 (RNA_RNP COMPLEX 1-INTERACTING)"/>
    <property type="match status" value="1"/>
</dbReference>
<evidence type="ECO:0000256" key="1">
    <source>
        <dbReference type="ARBA" id="ARBA00022801"/>
    </source>
</evidence>
<dbReference type="InterPro" id="IPR000387">
    <property type="entry name" value="Tyr_Pase_dom"/>
</dbReference>
<evidence type="ECO:0000313" key="6">
    <source>
        <dbReference type="RefSeq" id="XP_006811951.1"/>
    </source>
</evidence>
<proteinExistence type="predicted"/>
<keyword evidence="2" id="KW-0904">Protein phosphatase</keyword>
<dbReference type="Proteomes" id="UP000694865">
    <property type="component" value="Unplaced"/>
</dbReference>
<evidence type="ECO:0000313" key="5">
    <source>
        <dbReference type="Proteomes" id="UP000694865"/>
    </source>
</evidence>
<dbReference type="InterPro" id="IPR000340">
    <property type="entry name" value="Dual-sp_phosphatase_cat-dom"/>
</dbReference>
<protein>
    <submittedName>
        <fullName evidence="6">RNA/RNP complex-1-interacting phosphatase-like</fullName>
    </submittedName>
</protein>
<dbReference type="RefSeq" id="XP_006811951.1">
    <property type="nucleotide sequence ID" value="XM_006811888.1"/>
</dbReference>
<gene>
    <name evidence="6" type="primary">LOC102801505</name>
</gene>
<dbReference type="InterPro" id="IPR020422">
    <property type="entry name" value="TYR_PHOSPHATASE_DUAL_dom"/>
</dbReference>
<dbReference type="PROSITE" id="PS50056">
    <property type="entry name" value="TYR_PHOSPHATASE_2"/>
    <property type="match status" value="1"/>
</dbReference>
<evidence type="ECO:0000259" key="3">
    <source>
        <dbReference type="PROSITE" id="PS50054"/>
    </source>
</evidence>
<dbReference type="Gene3D" id="3.90.190.10">
    <property type="entry name" value="Protein tyrosine phosphatase superfamily"/>
    <property type="match status" value="1"/>
</dbReference>
<evidence type="ECO:0000259" key="4">
    <source>
        <dbReference type="PROSITE" id="PS50056"/>
    </source>
</evidence>
<feature type="domain" description="Tyrosine-protein phosphatase" evidence="3">
    <location>
        <begin position="38"/>
        <end position="195"/>
    </location>
</feature>
<reference evidence="6" key="1">
    <citation type="submission" date="2025-08" db="UniProtKB">
        <authorList>
            <consortium name="RefSeq"/>
        </authorList>
    </citation>
    <scope>IDENTIFICATION</scope>
    <source>
        <tissue evidence="6">Testes</tissue>
    </source>
</reference>
<organism evidence="5 6">
    <name type="scientific">Saccoglossus kowalevskii</name>
    <name type="common">Acorn worm</name>
    <dbReference type="NCBI Taxonomy" id="10224"/>
    <lineage>
        <taxon>Eukaryota</taxon>
        <taxon>Metazoa</taxon>
        <taxon>Hemichordata</taxon>
        <taxon>Enteropneusta</taxon>
        <taxon>Harrimaniidae</taxon>
        <taxon>Saccoglossus</taxon>
    </lineage>
</organism>
<evidence type="ECO:0000256" key="2">
    <source>
        <dbReference type="ARBA" id="ARBA00022912"/>
    </source>
</evidence>
<feature type="domain" description="Tyrosine specific protein phosphatases" evidence="4">
    <location>
        <begin position="121"/>
        <end position="190"/>
    </location>
</feature>
<name>A0ABM0LW10_SACKO</name>
<dbReference type="SUPFAM" id="SSF52799">
    <property type="entry name" value="(Phosphotyrosine protein) phosphatases II"/>
    <property type="match status" value="1"/>
</dbReference>
<dbReference type="InterPro" id="IPR051029">
    <property type="entry name" value="mRNA_Capping_Enz/RNA_Phosphat"/>
</dbReference>
<dbReference type="PROSITE" id="PS00383">
    <property type="entry name" value="TYR_PHOSPHATASE_1"/>
    <property type="match status" value="1"/>
</dbReference>
<dbReference type="Pfam" id="PF00782">
    <property type="entry name" value="DSPc"/>
    <property type="match status" value="1"/>
</dbReference>
<dbReference type="InterPro" id="IPR029021">
    <property type="entry name" value="Prot-tyrosine_phosphatase-like"/>
</dbReference>
<keyword evidence="1" id="KW-0378">Hydrolase</keyword>
<accession>A0ABM0LW10</accession>
<dbReference type="GeneID" id="102801505"/>